<dbReference type="NCBIfam" id="NF005694">
    <property type="entry name" value="PRK07502.1"/>
    <property type="match status" value="1"/>
</dbReference>
<dbReference type="InterPro" id="IPR046826">
    <property type="entry name" value="PDH_N"/>
</dbReference>
<feature type="chain" id="PRO_5046684757" evidence="2">
    <location>
        <begin position="22"/>
        <end position="306"/>
    </location>
</feature>
<reference evidence="4 5" key="1">
    <citation type="submission" date="2023-09" db="EMBL/GenBank/DDBJ databases">
        <title>Thioclava shenzhenensis sp. nov., a multidrug resistant bacteria-antagonizing species isolated from coastal seawater.</title>
        <authorList>
            <person name="Long M."/>
        </authorList>
    </citation>
    <scope>NUCLEOTIDE SEQUENCE [LARGE SCALE GENOMIC DNA]</scope>
    <source>
        <strain evidence="4 5">FTW29</strain>
    </source>
</reference>
<protein>
    <submittedName>
        <fullName evidence="4">Prephenate/arogenate dehydrogenase family protein</fullName>
    </submittedName>
</protein>
<organism evidence="4 5">
    <name type="scientific">Thioclava litoralis</name>
    <dbReference type="NCBI Taxonomy" id="3076557"/>
    <lineage>
        <taxon>Bacteria</taxon>
        <taxon>Pseudomonadati</taxon>
        <taxon>Pseudomonadota</taxon>
        <taxon>Alphaproteobacteria</taxon>
        <taxon>Rhodobacterales</taxon>
        <taxon>Paracoccaceae</taxon>
        <taxon>Thioclava</taxon>
    </lineage>
</organism>
<feature type="signal peptide" evidence="2">
    <location>
        <begin position="1"/>
        <end position="21"/>
    </location>
</feature>
<accession>A0ABZ1DZI1</accession>
<sequence length="306" mass="33115">MIFGKVALIGMGLIASSLAHATKWKGLAGEVAGYDRDPEVRRIAAEIGLVDTVCDSLSDVVRDADLVMLCVPVGVMGAVAAEIAPHLKQGAILSDTGSVKQAVVEAVAPHVPQGVHFIPGHPLAGTEQSGPRSGFATLFVNRWWLLTPSETTDPQALAKLRAYLEGLEANVDTMDAPHHDITLAVTSHCPHLIAYTMVGVADHVRRVSHQEIIKYSASGFRDFTRIAASDPTMWRDVFLTNKEATLDILGRFAEELFVLQRAIRTGDGEMLHDYFTRTRAIRRGIIDAGQDTDAPDFGRVSKQAGE</sequence>
<dbReference type="PROSITE" id="PS51176">
    <property type="entry name" value="PDH_ADH"/>
    <property type="match status" value="1"/>
</dbReference>
<proteinExistence type="predicted"/>
<evidence type="ECO:0000256" key="2">
    <source>
        <dbReference type="SAM" id="SignalP"/>
    </source>
</evidence>
<dbReference type="PANTHER" id="PTHR21363">
    <property type="entry name" value="PREPHENATE DEHYDROGENASE"/>
    <property type="match status" value="1"/>
</dbReference>
<dbReference type="Pfam" id="PF02153">
    <property type="entry name" value="PDH_N"/>
    <property type="match status" value="1"/>
</dbReference>
<evidence type="ECO:0000256" key="1">
    <source>
        <dbReference type="ARBA" id="ARBA00023002"/>
    </source>
</evidence>
<dbReference type="SUPFAM" id="SSF51735">
    <property type="entry name" value="NAD(P)-binding Rossmann-fold domains"/>
    <property type="match status" value="1"/>
</dbReference>
<keyword evidence="5" id="KW-1185">Reference proteome</keyword>
<dbReference type="PANTHER" id="PTHR21363:SF0">
    <property type="entry name" value="PREPHENATE DEHYDROGENASE [NADP(+)]"/>
    <property type="match status" value="1"/>
</dbReference>
<dbReference type="InterPro" id="IPR050812">
    <property type="entry name" value="Preph/Arog_dehydrog"/>
</dbReference>
<dbReference type="Gene3D" id="1.10.3660.10">
    <property type="entry name" value="6-phosphogluconate dehydrogenase C-terminal like domain"/>
    <property type="match status" value="1"/>
</dbReference>
<evidence type="ECO:0000313" key="4">
    <source>
        <dbReference type="EMBL" id="WRY32986.1"/>
    </source>
</evidence>
<feature type="domain" description="Prephenate/arogenate dehydrogenase" evidence="3">
    <location>
        <begin position="4"/>
        <end position="293"/>
    </location>
</feature>
<dbReference type="SUPFAM" id="SSF48179">
    <property type="entry name" value="6-phosphogluconate dehydrogenase C-terminal domain-like"/>
    <property type="match status" value="1"/>
</dbReference>
<evidence type="ECO:0000259" key="3">
    <source>
        <dbReference type="PROSITE" id="PS51176"/>
    </source>
</evidence>
<keyword evidence="2" id="KW-0732">Signal</keyword>
<dbReference type="EMBL" id="CP135443">
    <property type="protein sequence ID" value="WRY32986.1"/>
    <property type="molecule type" value="Genomic_DNA"/>
</dbReference>
<gene>
    <name evidence="4" type="ORF">RPE78_09790</name>
</gene>
<dbReference type="InterPro" id="IPR008927">
    <property type="entry name" value="6-PGluconate_DH-like_C_sf"/>
</dbReference>
<dbReference type="RefSeq" id="WP_406720450.1">
    <property type="nucleotide sequence ID" value="NZ_CP135443.1"/>
</dbReference>
<dbReference type="Proteomes" id="UP001623290">
    <property type="component" value="Chromosome"/>
</dbReference>
<name>A0ABZ1DZI1_9RHOB</name>
<dbReference type="InterPro" id="IPR046825">
    <property type="entry name" value="PDH_C"/>
</dbReference>
<evidence type="ECO:0000313" key="5">
    <source>
        <dbReference type="Proteomes" id="UP001623290"/>
    </source>
</evidence>
<dbReference type="InterPro" id="IPR003099">
    <property type="entry name" value="Prephen_DH"/>
</dbReference>
<dbReference type="InterPro" id="IPR036291">
    <property type="entry name" value="NAD(P)-bd_dom_sf"/>
</dbReference>
<keyword evidence="1" id="KW-0560">Oxidoreductase</keyword>
<dbReference type="Pfam" id="PF20463">
    <property type="entry name" value="PDH_C"/>
    <property type="match status" value="1"/>
</dbReference>
<dbReference type="Gene3D" id="3.40.50.720">
    <property type="entry name" value="NAD(P)-binding Rossmann-like Domain"/>
    <property type="match status" value="1"/>
</dbReference>